<dbReference type="WBParaSite" id="nRc.2.0.1.t27144-RA">
    <property type="protein sequence ID" value="nRc.2.0.1.t27144-RA"/>
    <property type="gene ID" value="nRc.2.0.1.g27144"/>
</dbReference>
<dbReference type="AlphaFoldDB" id="A0A915JLR3"/>
<dbReference type="Proteomes" id="UP000887565">
    <property type="component" value="Unplaced"/>
</dbReference>
<sequence length="61" mass="6863">MLIISKLRTMLTIFLINTRSAPETAIVAQCGIIILSTMLSLTSKYSRRQEIGLMCKGEKFK</sequence>
<name>A0A915JLR3_ROMCU</name>
<evidence type="ECO:0000313" key="2">
    <source>
        <dbReference type="WBParaSite" id="nRc.2.0.1.t27144-RA"/>
    </source>
</evidence>
<evidence type="ECO:0000313" key="1">
    <source>
        <dbReference type="Proteomes" id="UP000887565"/>
    </source>
</evidence>
<organism evidence="1 2">
    <name type="scientific">Romanomermis culicivorax</name>
    <name type="common">Nematode worm</name>
    <dbReference type="NCBI Taxonomy" id="13658"/>
    <lineage>
        <taxon>Eukaryota</taxon>
        <taxon>Metazoa</taxon>
        <taxon>Ecdysozoa</taxon>
        <taxon>Nematoda</taxon>
        <taxon>Enoplea</taxon>
        <taxon>Dorylaimia</taxon>
        <taxon>Mermithida</taxon>
        <taxon>Mermithoidea</taxon>
        <taxon>Mermithidae</taxon>
        <taxon>Romanomermis</taxon>
    </lineage>
</organism>
<reference evidence="2" key="1">
    <citation type="submission" date="2022-11" db="UniProtKB">
        <authorList>
            <consortium name="WormBaseParasite"/>
        </authorList>
    </citation>
    <scope>IDENTIFICATION</scope>
</reference>
<accession>A0A915JLR3</accession>
<proteinExistence type="predicted"/>
<protein>
    <submittedName>
        <fullName evidence="2">Uncharacterized protein</fullName>
    </submittedName>
</protein>
<keyword evidence="1" id="KW-1185">Reference proteome</keyword>